<dbReference type="PANTHER" id="PTHR33048:SF123">
    <property type="entry name" value="INTEGRAL MEMBRANE PROTEIN"/>
    <property type="match status" value="1"/>
</dbReference>
<reference evidence="9 10" key="1">
    <citation type="journal article" date="2016" name="DNA Res.">
        <title>Genome sequence of Aspergillus luchuensis NBRC 4314.</title>
        <authorList>
            <person name="Yamada O."/>
            <person name="Machida M."/>
            <person name="Hosoyama A."/>
            <person name="Goto M."/>
            <person name="Takahashi T."/>
            <person name="Futagami T."/>
            <person name="Yamagata Y."/>
            <person name="Takeuchi M."/>
            <person name="Kobayashi T."/>
            <person name="Koike H."/>
            <person name="Abe K."/>
            <person name="Asai K."/>
            <person name="Arita M."/>
            <person name="Fujita N."/>
            <person name="Fukuda K."/>
            <person name="Higa K."/>
            <person name="Horikawa H."/>
            <person name="Ishikawa T."/>
            <person name="Jinno K."/>
            <person name="Kato Y."/>
            <person name="Kirimura K."/>
            <person name="Mizutani O."/>
            <person name="Nakasone K."/>
            <person name="Sano M."/>
            <person name="Shiraishi Y."/>
            <person name="Tsukahara M."/>
            <person name="Gomi K."/>
        </authorList>
    </citation>
    <scope>NUCLEOTIDE SEQUENCE [LARGE SCALE GENOMIC DNA]</scope>
    <source>
        <strain evidence="9 10">RIB 2604</strain>
    </source>
</reference>
<comment type="caution">
    <text evidence="9">The sequence shown here is derived from an EMBL/GenBank/DDBJ whole genome shotgun (WGS) entry which is preliminary data.</text>
</comment>
<evidence type="ECO:0000256" key="4">
    <source>
        <dbReference type="ARBA" id="ARBA00023136"/>
    </source>
</evidence>
<proteinExistence type="inferred from homology"/>
<dbReference type="GO" id="GO:0016020">
    <property type="term" value="C:membrane"/>
    <property type="evidence" value="ECO:0007669"/>
    <property type="project" value="UniProtKB-SubCell"/>
</dbReference>
<accession>A0A146F5A7</accession>
<name>A0A146F5A7_ASPKA</name>
<dbReference type="VEuPathDB" id="FungiDB:ASPFODRAFT_171175"/>
<evidence type="ECO:0000256" key="7">
    <source>
        <dbReference type="SAM" id="Phobius"/>
    </source>
</evidence>
<dbReference type="PANTHER" id="PTHR33048">
    <property type="entry name" value="PTH11-LIKE INTEGRAL MEMBRANE PROTEIN (AFU_ORTHOLOGUE AFUA_5G11245)"/>
    <property type="match status" value="1"/>
</dbReference>
<dbReference type="EMBL" id="BCWF01000008">
    <property type="protein sequence ID" value="GAT20933.1"/>
    <property type="molecule type" value="Genomic_DNA"/>
</dbReference>
<comment type="similarity">
    <text evidence="5">Belongs to the SAT4 family.</text>
</comment>
<evidence type="ECO:0000313" key="9">
    <source>
        <dbReference type="EMBL" id="GAT20933.1"/>
    </source>
</evidence>
<reference evidence="10" key="2">
    <citation type="submission" date="2016-02" db="EMBL/GenBank/DDBJ databases">
        <title>Genome sequencing of Aspergillus luchuensis NBRC 4314.</title>
        <authorList>
            <person name="Yamada O."/>
        </authorList>
    </citation>
    <scope>NUCLEOTIDE SEQUENCE [LARGE SCALE GENOMIC DNA]</scope>
    <source>
        <strain evidence="10">RIB 2604</strain>
    </source>
</reference>
<dbReference type="InterPro" id="IPR052337">
    <property type="entry name" value="SAT4-like"/>
</dbReference>
<evidence type="ECO:0000256" key="2">
    <source>
        <dbReference type="ARBA" id="ARBA00022692"/>
    </source>
</evidence>
<evidence type="ECO:0000313" key="10">
    <source>
        <dbReference type="Proteomes" id="UP000075230"/>
    </source>
</evidence>
<evidence type="ECO:0000256" key="3">
    <source>
        <dbReference type="ARBA" id="ARBA00022989"/>
    </source>
</evidence>
<feature type="region of interest" description="Disordered" evidence="6">
    <location>
        <begin position="163"/>
        <end position="182"/>
    </location>
</feature>
<evidence type="ECO:0000256" key="1">
    <source>
        <dbReference type="ARBA" id="ARBA00004141"/>
    </source>
</evidence>
<feature type="domain" description="Rhodopsin" evidence="8">
    <location>
        <begin position="18"/>
        <end position="110"/>
    </location>
</feature>
<evidence type="ECO:0000256" key="6">
    <source>
        <dbReference type="SAM" id="MobiDB-lite"/>
    </source>
</evidence>
<keyword evidence="2 7" id="KW-0812">Transmembrane</keyword>
<organism evidence="9 10">
    <name type="scientific">Aspergillus kawachii</name>
    <name type="common">White koji mold</name>
    <name type="synonym">Aspergillus awamori var. kawachi</name>
    <dbReference type="NCBI Taxonomy" id="1069201"/>
    <lineage>
        <taxon>Eukaryota</taxon>
        <taxon>Fungi</taxon>
        <taxon>Dikarya</taxon>
        <taxon>Ascomycota</taxon>
        <taxon>Pezizomycotina</taxon>
        <taxon>Eurotiomycetes</taxon>
        <taxon>Eurotiomycetidae</taxon>
        <taxon>Eurotiales</taxon>
        <taxon>Aspergillaceae</taxon>
        <taxon>Aspergillus</taxon>
        <taxon>Aspergillus subgen. Circumdati</taxon>
    </lineage>
</organism>
<keyword evidence="3 7" id="KW-1133">Transmembrane helix</keyword>
<dbReference type="Pfam" id="PF20684">
    <property type="entry name" value="Fung_rhodopsin"/>
    <property type="match status" value="1"/>
</dbReference>
<dbReference type="Proteomes" id="UP000075230">
    <property type="component" value="Unassembled WGS sequence"/>
</dbReference>
<feature type="transmembrane region" description="Helical" evidence="7">
    <location>
        <begin position="44"/>
        <end position="66"/>
    </location>
</feature>
<evidence type="ECO:0000259" key="8">
    <source>
        <dbReference type="Pfam" id="PF20684"/>
    </source>
</evidence>
<protein>
    <submittedName>
        <fullName evidence="9">Integral membrane protein</fullName>
    </submittedName>
</protein>
<evidence type="ECO:0000256" key="5">
    <source>
        <dbReference type="ARBA" id="ARBA00038359"/>
    </source>
</evidence>
<gene>
    <name evidence="9" type="ORF">RIB2604_00804140</name>
</gene>
<dbReference type="InterPro" id="IPR049326">
    <property type="entry name" value="Rhodopsin_dom_fungi"/>
</dbReference>
<keyword evidence="4 7" id="KW-0472">Membrane</keyword>
<dbReference type="AlphaFoldDB" id="A0A146F5A7"/>
<comment type="subcellular location">
    <subcellularLocation>
        <location evidence="1">Membrane</location>
        <topology evidence="1">Multi-pass membrane protein</topology>
    </subcellularLocation>
</comment>
<sequence>MNQMRTRMDKVDAFPPTVTRYGYGKHIATINNSEKLEMFLKLDFVSMIAYLLALGTVKVSFCLLYLQIFPGKAFRIACWSLVGLLVAETIEETFVVIFQCSPIHKAWDASGNVKGQWTLVNTLNWSSVEVAVAIFIACIPSFKSLISFRFPALQRLLGLSSKGDSTGRSKMYGTSTRRTNNGRSIIGHQSIKLNTMTGQSRADVEASRNGSEERIIGAHEGIQVTTDVSVNESD</sequence>